<evidence type="ECO:0000313" key="1">
    <source>
        <dbReference type="EMBL" id="KOC69559.1"/>
    </source>
</evidence>
<organism evidence="1 2">
    <name type="scientific">Habropoda laboriosa</name>
    <dbReference type="NCBI Taxonomy" id="597456"/>
    <lineage>
        <taxon>Eukaryota</taxon>
        <taxon>Metazoa</taxon>
        <taxon>Ecdysozoa</taxon>
        <taxon>Arthropoda</taxon>
        <taxon>Hexapoda</taxon>
        <taxon>Insecta</taxon>
        <taxon>Pterygota</taxon>
        <taxon>Neoptera</taxon>
        <taxon>Endopterygota</taxon>
        <taxon>Hymenoptera</taxon>
        <taxon>Apocrita</taxon>
        <taxon>Aculeata</taxon>
        <taxon>Apoidea</taxon>
        <taxon>Anthophila</taxon>
        <taxon>Apidae</taxon>
        <taxon>Habropoda</taxon>
    </lineage>
</organism>
<accession>A0A0L7RFG4</accession>
<sequence length="75" mass="8817">MRMPSTLYLVEITETYNSEYITECIMRIYMYSYNIHIGKCGIISRAPTTTNVARIIRIRRSGNYAGIGLHRRQWV</sequence>
<dbReference type="AlphaFoldDB" id="A0A0L7RFG4"/>
<gene>
    <name evidence="1" type="ORF">WH47_05502</name>
</gene>
<dbReference type="Proteomes" id="UP000053825">
    <property type="component" value="Unassembled WGS sequence"/>
</dbReference>
<reference evidence="1 2" key="1">
    <citation type="submission" date="2015-07" db="EMBL/GenBank/DDBJ databases">
        <title>The genome of Habropoda laboriosa.</title>
        <authorList>
            <person name="Pan H."/>
            <person name="Kapheim K."/>
        </authorList>
    </citation>
    <scope>NUCLEOTIDE SEQUENCE [LARGE SCALE GENOMIC DNA]</scope>
    <source>
        <strain evidence="1">0110345459</strain>
    </source>
</reference>
<proteinExistence type="predicted"/>
<keyword evidence="2" id="KW-1185">Reference proteome</keyword>
<name>A0A0L7RFG4_9HYME</name>
<protein>
    <submittedName>
        <fullName evidence="1">Uncharacterized protein</fullName>
    </submittedName>
</protein>
<evidence type="ECO:0000313" key="2">
    <source>
        <dbReference type="Proteomes" id="UP000053825"/>
    </source>
</evidence>
<dbReference type="EMBL" id="KQ414606">
    <property type="protein sequence ID" value="KOC69559.1"/>
    <property type="molecule type" value="Genomic_DNA"/>
</dbReference>